<evidence type="ECO:0000313" key="10">
    <source>
        <dbReference type="EMBL" id="SMO77499.1"/>
    </source>
</evidence>
<feature type="domain" description="ABC transporter" evidence="9">
    <location>
        <begin position="4"/>
        <end position="245"/>
    </location>
</feature>
<dbReference type="RefSeq" id="WP_142505897.1">
    <property type="nucleotide sequence ID" value="NZ_FXTI01000007.1"/>
</dbReference>
<protein>
    <submittedName>
        <fullName evidence="10">Energy-coupling factor transport system ATP-binding protein</fullName>
    </submittedName>
</protein>
<dbReference type="InterPro" id="IPR015856">
    <property type="entry name" value="ABC_transpr_CbiO/EcfA_su"/>
</dbReference>
<dbReference type="PROSITE" id="PS50893">
    <property type="entry name" value="ABC_TRANSPORTER_2"/>
    <property type="match status" value="1"/>
</dbReference>
<dbReference type="GO" id="GO:0043190">
    <property type="term" value="C:ATP-binding cassette (ABC) transporter complex"/>
    <property type="evidence" value="ECO:0007669"/>
    <property type="project" value="TreeGrafter"/>
</dbReference>
<dbReference type="AlphaFoldDB" id="A0A521E0K6"/>
<dbReference type="GO" id="GO:0042626">
    <property type="term" value="F:ATPase-coupled transmembrane transporter activity"/>
    <property type="evidence" value="ECO:0007669"/>
    <property type="project" value="TreeGrafter"/>
</dbReference>
<dbReference type="Proteomes" id="UP000315636">
    <property type="component" value="Unassembled WGS sequence"/>
</dbReference>
<evidence type="ECO:0000313" key="11">
    <source>
        <dbReference type="Proteomes" id="UP000315636"/>
    </source>
</evidence>
<dbReference type="InterPro" id="IPR003593">
    <property type="entry name" value="AAA+_ATPase"/>
</dbReference>
<keyword evidence="3" id="KW-0813">Transport</keyword>
<evidence type="ECO:0000256" key="1">
    <source>
        <dbReference type="ARBA" id="ARBA00004202"/>
    </source>
</evidence>
<comment type="subcellular location">
    <subcellularLocation>
        <location evidence="1">Cell membrane</location>
        <topology evidence="1">Peripheral membrane protein</topology>
    </subcellularLocation>
</comment>
<dbReference type="Pfam" id="PF00005">
    <property type="entry name" value="ABC_tran"/>
    <property type="match status" value="1"/>
</dbReference>
<dbReference type="InterPro" id="IPR027417">
    <property type="entry name" value="P-loop_NTPase"/>
</dbReference>
<proteinExistence type="inferred from homology"/>
<evidence type="ECO:0000256" key="4">
    <source>
        <dbReference type="ARBA" id="ARBA00022475"/>
    </source>
</evidence>
<dbReference type="PANTHER" id="PTHR43553:SF21">
    <property type="entry name" value="ABC TRANSPORTER ATP-BINDING PROTEIN MA_1418-RELATED"/>
    <property type="match status" value="1"/>
</dbReference>
<dbReference type="OrthoDB" id="501320at2"/>
<organism evidence="10 11">
    <name type="scientific">Melghirimyces algeriensis</name>
    <dbReference type="NCBI Taxonomy" id="910412"/>
    <lineage>
        <taxon>Bacteria</taxon>
        <taxon>Bacillati</taxon>
        <taxon>Bacillota</taxon>
        <taxon>Bacilli</taxon>
        <taxon>Bacillales</taxon>
        <taxon>Thermoactinomycetaceae</taxon>
        <taxon>Melghirimyces</taxon>
    </lineage>
</organism>
<evidence type="ECO:0000256" key="5">
    <source>
        <dbReference type="ARBA" id="ARBA00022741"/>
    </source>
</evidence>
<dbReference type="GO" id="GO:0016887">
    <property type="term" value="F:ATP hydrolysis activity"/>
    <property type="evidence" value="ECO:0007669"/>
    <property type="project" value="InterPro"/>
</dbReference>
<evidence type="ECO:0000256" key="2">
    <source>
        <dbReference type="ARBA" id="ARBA00005417"/>
    </source>
</evidence>
<accession>A0A521E0K6</accession>
<dbReference type="PROSITE" id="PS00211">
    <property type="entry name" value="ABC_TRANSPORTER_1"/>
    <property type="match status" value="1"/>
</dbReference>
<evidence type="ECO:0000256" key="7">
    <source>
        <dbReference type="ARBA" id="ARBA00022967"/>
    </source>
</evidence>
<keyword evidence="4" id="KW-1003">Cell membrane</keyword>
<gene>
    <name evidence="10" type="ORF">SAMN06264849_10791</name>
</gene>
<dbReference type="InterPro" id="IPR050095">
    <property type="entry name" value="ECF_ABC_transporter_ATP-bd"/>
</dbReference>
<dbReference type="FunFam" id="3.40.50.300:FF:000224">
    <property type="entry name" value="Energy-coupling factor transporter ATP-binding protein EcfA"/>
    <property type="match status" value="1"/>
</dbReference>
<keyword evidence="6 10" id="KW-0067">ATP-binding</keyword>
<keyword evidence="7" id="KW-1278">Translocase</keyword>
<dbReference type="InterPro" id="IPR003439">
    <property type="entry name" value="ABC_transporter-like_ATP-bd"/>
</dbReference>
<dbReference type="GO" id="GO:0005524">
    <property type="term" value="F:ATP binding"/>
    <property type="evidence" value="ECO:0007669"/>
    <property type="project" value="UniProtKB-KW"/>
</dbReference>
<keyword evidence="8" id="KW-0472">Membrane</keyword>
<keyword evidence="5" id="KW-0547">Nucleotide-binding</keyword>
<dbReference type="PANTHER" id="PTHR43553">
    <property type="entry name" value="HEAVY METAL TRANSPORTER"/>
    <property type="match status" value="1"/>
</dbReference>
<sequence length="280" mass="31324">MKQIIVDGLKYRYPGAETLALHDVSFEISKGELIGVIGRNLSGKSTLCQSFVGLVPHFYRGAYGGKVIIDGIEVKKSTIREMSRIVGMVFQNPFTQISGSKETVYEEVAFGLENIGVRRSEMIERVEQALEMMDMERYKDRSPFDLSGGQMQRLAIASMIAMKPQVIVLDEPTSQLDPQGAEDVFQAVERLSHEGWTVIVVEHKLEKIAQYADKVLLLDGGRRVDFEIPSKVFSRGDLEKHGVTAPVYTRVCRALDCRMKDSDVYPVTLDAACEVLKKCP</sequence>
<reference evidence="10 11" key="1">
    <citation type="submission" date="2017-05" db="EMBL/GenBank/DDBJ databases">
        <authorList>
            <person name="Varghese N."/>
            <person name="Submissions S."/>
        </authorList>
    </citation>
    <scope>NUCLEOTIDE SEQUENCE [LARGE SCALE GENOMIC DNA]</scope>
    <source>
        <strain evidence="10 11">DSM 45474</strain>
    </source>
</reference>
<dbReference type="Gene3D" id="3.40.50.300">
    <property type="entry name" value="P-loop containing nucleotide triphosphate hydrolases"/>
    <property type="match status" value="1"/>
</dbReference>
<evidence type="ECO:0000256" key="3">
    <source>
        <dbReference type="ARBA" id="ARBA00022448"/>
    </source>
</evidence>
<evidence type="ECO:0000256" key="8">
    <source>
        <dbReference type="ARBA" id="ARBA00023136"/>
    </source>
</evidence>
<dbReference type="SMART" id="SM00382">
    <property type="entry name" value="AAA"/>
    <property type="match status" value="1"/>
</dbReference>
<dbReference type="CDD" id="cd03225">
    <property type="entry name" value="ABC_cobalt_CbiO_domain1"/>
    <property type="match status" value="1"/>
</dbReference>
<comment type="similarity">
    <text evidence="2">Belongs to the ABC transporter superfamily.</text>
</comment>
<dbReference type="InterPro" id="IPR017871">
    <property type="entry name" value="ABC_transporter-like_CS"/>
</dbReference>
<dbReference type="SUPFAM" id="SSF52540">
    <property type="entry name" value="P-loop containing nucleoside triphosphate hydrolases"/>
    <property type="match status" value="1"/>
</dbReference>
<evidence type="ECO:0000256" key="6">
    <source>
        <dbReference type="ARBA" id="ARBA00022840"/>
    </source>
</evidence>
<dbReference type="GO" id="GO:0015087">
    <property type="term" value="F:cobalt ion transmembrane transporter activity"/>
    <property type="evidence" value="ECO:0007669"/>
    <property type="project" value="UniProtKB-ARBA"/>
</dbReference>
<keyword evidence="11" id="KW-1185">Reference proteome</keyword>
<name>A0A521E0K6_9BACL</name>
<dbReference type="EMBL" id="FXTI01000007">
    <property type="protein sequence ID" value="SMO77499.1"/>
    <property type="molecule type" value="Genomic_DNA"/>
</dbReference>
<evidence type="ECO:0000259" key="9">
    <source>
        <dbReference type="PROSITE" id="PS50893"/>
    </source>
</evidence>